<keyword evidence="2" id="KW-1185">Reference proteome</keyword>
<organism evidence="1 2">
    <name type="scientific">Rhizobium tropici</name>
    <dbReference type="NCBI Taxonomy" id="398"/>
    <lineage>
        <taxon>Bacteria</taxon>
        <taxon>Pseudomonadati</taxon>
        <taxon>Pseudomonadota</taxon>
        <taxon>Alphaproteobacteria</taxon>
        <taxon>Hyphomicrobiales</taxon>
        <taxon>Rhizobiaceae</taxon>
        <taxon>Rhizobium/Agrobacterium group</taxon>
        <taxon>Rhizobium</taxon>
    </lineage>
</organism>
<protein>
    <submittedName>
        <fullName evidence="1">Uncharacterized protein</fullName>
    </submittedName>
</protein>
<dbReference type="EMBL" id="JACHBF010000013">
    <property type="protein sequence ID" value="MBB6493889.1"/>
    <property type="molecule type" value="Genomic_DNA"/>
</dbReference>
<evidence type="ECO:0000313" key="1">
    <source>
        <dbReference type="EMBL" id="MBB6493889.1"/>
    </source>
</evidence>
<evidence type="ECO:0000313" key="2">
    <source>
        <dbReference type="Proteomes" id="UP000526625"/>
    </source>
</evidence>
<name>A0ABR6R3Z0_RHITR</name>
<gene>
    <name evidence="1" type="ORF">GGD45_004323</name>
</gene>
<comment type="caution">
    <text evidence="1">The sequence shown here is derived from an EMBL/GenBank/DDBJ whole genome shotgun (WGS) entry which is preliminary data.</text>
</comment>
<sequence length="177" mass="19268">MSSNSLANIDSLSKYSEERAIFVSTQQEPDAQFTATSSIATDIPIDTTIIADNTSEIAFKLLLRGEGGQSTSWKLRLSSRENQSVAVGGSQRAYGRLWSCSSKHGWVTSIPWEAAARAETNRLARSLVLSQSAGDAPSTSCVWHALHFPYFVKPSAIAIVRGEKRSSCVEQQRCAIL</sequence>
<reference evidence="1 2" key="1">
    <citation type="submission" date="2020-08" db="EMBL/GenBank/DDBJ databases">
        <title>Genomic Encyclopedia of Type Strains, Phase IV (KMG-V): Genome sequencing to study the core and pangenomes of soil and plant-associated prokaryotes.</title>
        <authorList>
            <person name="Whitman W."/>
        </authorList>
    </citation>
    <scope>NUCLEOTIDE SEQUENCE [LARGE SCALE GENOMIC DNA]</scope>
    <source>
        <strain evidence="1 2">SEMIA 4059</strain>
    </source>
</reference>
<dbReference type="Proteomes" id="UP000526625">
    <property type="component" value="Unassembled WGS sequence"/>
</dbReference>
<accession>A0ABR6R3Z0</accession>
<proteinExistence type="predicted"/>